<proteinExistence type="predicted"/>
<dbReference type="Proteomes" id="UP001499951">
    <property type="component" value="Unassembled WGS sequence"/>
</dbReference>
<reference evidence="2 3" key="1">
    <citation type="journal article" date="2019" name="Int. J. Syst. Evol. Microbiol.">
        <title>The Global Catalogue of Microorganisms (GCM) 10K type strain sequencing project: providing services to taxonomists for standard genome sequencing and annotation.</title>
        <authorList>
            <consortium name="The Broad Institute Genomics Platform"/>
            <consortium name="The Broad Institute Genome Sequencing Center for Infectious Disease"/>
            <person name="Wu L."/>
            <person name="Ma J."/>
        </authorList>
    </citation>
    <scope>NUCLEOTIDE SEQUENCE [LARGE SCALE GENOMIC DNA]</scope>
    <source>
        <strain evidence="2 3">JCM 15089</strain>
    </source>
</reference>
<feature type="domain" description="DUF7662" evidence="1">
    <location>
        <begin position="4"/>
        <end position="79"/>
    </location>
</feature>
<evidence type="ECO:0000259" key="1">
    <source>
        <dbReference type="Pfam" id="PF24698"/>
    </source>
</evidence>
<dbReference type="Pfam" id="PF24698">
    <property type="entry name" value="DUF7662"/>
    <property type="match status" value="1"/>
</dbReference>
<name>A0ABN1E5W1_9PROT</name>
<evidence type="ECO:0000313" key="3">
    <source>
        <dbReference type="Proteomes" id="UP001499951"/>
    </source>
</evidence>
<dbReference type="RefSeq" id="WP_166931409.1">
    <property type="nucleotide sequence ID" value="NZ_BAAADD010000001.1"/>
</dbReference>
<comment type="caution">
    <text evidence="2">The sequence shown here is derived from an EMBL/GenBank/DDBJ whole genome shotgun (WGS) entry which is preliminary data.</text>
</comment>
<protein>
    <recommendedName>
        <fullName evidence="1">DUF7662 domain-containing protein</fullName>
    </recommendedName>
</protein>
<evidence type="ECO:0000313" key="2">
    <source>
        <dbReference type="EMBL" id="GAA0559787.1"/>
    </source>
</evidence>
<dbReference type="EMBL" id="BAAADD010000001">
    <property type="protein sequence ID" value="GAA0559787.1"/>
    <property type="molecule type" value="Genomic_DNA"/>
</dbReference>
<organism evidence="2 3">
    <name type="scientific">Rhizomicrobium electricum</name>
    <dbReference type="NCBI Taxonomy" id="480070"/>
    <lineage>
        <taxon>Bacteria</taxon>
        <taxon>Pseudomonadati</taxon>
        <taxon>Pseudomonadota</taxon>
        <taxon>Alphaproteobacteria</taxon>
        <taxon>Micropepsales</taxon>
        <taxon>Micropepsaceae</taxon>
        <taxon>Rhizomicrobium</taxon>
    </lineage>
</organism>
<accession>A0ABN1E5W1</accession>
<keyword evidence="3" id="KW-1185">Reference proteome</keyword>
<gene>
    <name evidence="2" type="ORF">GCM10008942_05330</name>
</gene>
<dbReference type="InterPro" id="IPR056079">
    <property type="entry name" value="DUF7662"/>
</dbReference>
<sequence length="140" mass="15369">MSKYAPLAEFLKAQGSVIFSCSFSEIEDALGFKLPPSAYQHRAWWSNNPDNNVMTKAWLAAGFETMNVNIEEHSVFFRKILPPNPPIEATFRAAGMSDVARPFSAPHAAHHPVLGALKGTIRVAVDFDLTAPADPDWGTE</sequence>